<dbReference type="Pfam" id="PF21956">
    <property type="entry name" value="DUF6922"/>
    <property type="match status" value="1"/>
</dbReference>
<sequence length="166" mass="19975">MAKEANKGVIVIQWKRFGGNELDIFTSLKGFCESFPSYNYNTLNNYLSKRKIPFENDEVKIERLPLITKMKKPDLPKTLFWDFDFEKIDWRRSYKTVIERVLDKGSQVEWEEMILFYGIENVLFSLKNEINYLNDITVDEVCKYFDLTEDALKCYTRKQLKQEHWI</sequence>
<evidence type="ECO:0000259" key="1">
    <source>
        <dbReference type="Pfam" id="PF21956"/>
    </source>
</evidence>
<accession>A0A7G9QI81</accession>
<dbReference type="KEGG" id="proe:H9L23_02825"/>
<keyword evidence="3" id="KW-1185">Reference proteome</keyword>
<dbReference type="InterPro" id="IPR053830">
    <property type="entry name" value="DUF6922"/>
</dbReference>
<evidence type="ECO:0000313" key="3">
    <source>
        <dbReference type="Proteomes" id="UP000515806"/>
    </source>
</evidence>
<reference evidence="2 3" key="1">
    <citation type="submission" date="2020-08" db="EMBL/GenBank/DDBJ databases">
        <title>Genome sequence of Pedobacter roseus KACC 11594T.</title>
        <authorList>
            <person name="Hyun D.-W."/>
            <person name="Bae J.-W."/>
        </authorList>
    </citation>
    <scope>NUCLEOTIDE SEQUENCE [LARGE SCALE GENOMIC DNA]</scope>
    <source>
        <strain evidence="2 3">KACC 11594</strain>
    </source>
</reference>
<name>A0A7G9QI81_9SPHI</name>
<dbReference type="AlphaFoldDB" id="A0A7G9QI81"/>
<proteinExistence type="predicted"/>
<dbReference type="RefSeq" id="WP_187593576.1">
    <property type="nucleotide sequence ID" value="NZ_CP060723.1"/>
</dbReference>
<organism evidence="2 3">
    <name type="scientific">Pedobacter roseus</name>
    <dbReference type="NCBI Taxonomy" id="336820"/>
    <lineage>
        <taxon>Bacteria</taxon>
        <taxon>Pseudomonadati</taxon>
        <taxon>Bacteroidota</taxon>
        <taxon>Sphingobacteriia</taxon>
        <taxon>Sphingobacteriales</taxon>
        <taxon>Sphingobacteriaceae</taxon>
        <taxon>Pedobacter</taxon>
    </lineage>
</organism>
<protein>
    <recommendedName>
        <fullName evidence="1">DUF6922 domain-containing protein</fullName>
    </recommendedName>
</protein>
<dbReference type="EMBL" id="CP060723">
    <property type="protein sequence ID" value="QNN43056.1"/>
    <property type="molecule type" value="Genomic_DNA"/>
</dbReference>
<evidence type="ECO:0000313" key="2">
    <source>
        <dbReference type="EMBL" id="QNN43056.1"/>
    </source>
</evidence>
<dbReference type="Proteomes" id="UP000515806">
    <property type="component" value="Chromosome"/>
</dbReference>
<gene>
    <name evidence="2" type="ORF">H9L23_02825</name>
</gene>
<feature type="domain" description="DUF6922" evidence="1">
    <location>
        <begin position="75"/>
        <end position="122"/>
    </location>
</feature>